<dbReference type="Proteomes" id="UP000325313">
    <property type="component" value="Unassembled WGS sequence"/>
</dbReference>
<dbReference type="Gene3D" id="3.30.390.10">
    <property type="entry name" value="Enolase-like, N-terminal domain"/>
    <property type="match status" value="1"/>
</dbReference>
<dbReference type="EMBL" id="VDEP01000371">
    <property type="protein sequence ID" value="KAA1095948.1"/>
    <property type="molecule type" value="Genomic_DNA"/>
</dbReference>
<gene>
    <name evidence="1" type="ORF">PGTUg99_035940</name>
</gene>
<dbReference type="AlphaFoldDB" id="A0A5B0P6T2"/>
<evidence type="ECO:0008006" key="3">
    <source>
        <dbReference type="Google" id="ProtNLM"/>
    </source>
</evidence>
<accession>A0A5B0P6T2</accession>
<protein>
    <recommendedName>
        <fullName evidence="3">Enolase N-terminal domain-containing protein</fullName>
    </recommendedName>
</protein>
<evidence type="ECO:0000313" key="2">
    <source>
        <dbReference type="Proteomes" id="UP000325313"/>
    </source>
</evidence>
<dbReference type="SUPFAM" id="SSF54826">
    <property type="entry name" value="Enolase N-terminal domain-like"/>
    <property type="match status" value="1"/>
</dbReference>
<name>A0A5B0P6T2_PUCGR</name>
<organism evidence="1 2">
    <name type="scientific">Puccinia graminis f. sp. tritici</name>
    <dbReference type="NCBI Taxonomy" id="56615"/>
    <lineage>
        <taxon>Eukaryota</taxon>
        <taxon>Fungi</taxon>
        <taxon>Dikarya</taxon>
        <taxon>Basidiomycota</taxon>
        <taxon>Pucciniomycotina</taxon>
        <taxon>Pucciniomycetes</taxon>
        <taxon>Pucciniales</taxon>
        <taxon>Pucciniaceae</taxon>
        <taxon>Puccinia</taxon>
    </lineage>
</organism>
<sequence length="103" mass="11546">MGYDDYVIPTPPSFTRPSRPLPSCISQVSVPPRLHLLSTHLHLHSSNQTTNHIHKSSQSALYHSLKIEISPTMAIKSIFARQIFDSRGNPTVEVDLTTEKGKR</sequence>
<proteinExistence type="predicted"/>
<reference evidence="1 2" key="1">
    <citation type="submission" date="2019-05" db="EMBL/GenBank/DDBJ databases">
        <title>Emergence of the Ug99 lineage of the wheat stem rust pathogen through somatic hybridization.</title>
        <authorList>
            <person name="Li F."/>
            <person name="Upadhyaya N.M."/>
            <person name="Sperschneider J."/>
            <person name="Matny O."/>
            <person name="Nguyen-Phuc H."/>
            <person name="Mago R."/>
            <person name="Raley C."/>
            <person name="Miller M.E."/>
            <person name="Silverstein K.A.T."/>
            <person name="Henningsen E."/>
            <person name="Hirsch C.D."/>
            <person name="Visser B."/>
            <person name="Pretorius Z.A."/>
            <person name="Steffenson B.J."/>
            <person name="Schwessinger B."/>
            <person name="Dodds P.N."/>
            <person name="Figueroa M."/>
        </authorList>
    </citation>
    <scope>NUCLEOTIDE SEQUENCE [LARGE SCALE GENOMIC DNA]</scope>
    <source>
        <strain evidence="1 2">Ug99</strain>
    </source>
</reference>
<comment type="caution">
    <text evidence="1">The sequence shown here is derived from an EMBL/GenBank/DDBJ whole genome shotgun (WGS) entry which is preliminary data.</text>
</comment>
<evidence type="ECO:0000313" key="1">
    <source>
        <dbReference type="EMBL" id="KAA1095948.1"/>
    </source>
</evidence>
<dbReference type="InterPro" id="IPR029017">
    <property type="entry name" value="Enolase-like_N"/>
</dbReference>